<evidence type="ECO:0000259" key="1">
    <source>
        <dbReference type="PROSITE" id="PS51352"/>
    </source>
</evidence>
<dbReference type="InterPro" id="IPR000866">
    <property type="entry name" value="AhpC/TSA"/>
</dbReference>
<dbReference type="SUPFAM" id="SSF52833">
    <property type="entry name" value="Thioredoxin-like"/>
    <property type="match status" value="1"/>
</dbReference>
<evidence type="ECO:0000313" key="2">
    <source>
        <dbReference type="EMBL" id="MFC4160680.1"/>
    </source>
</evidence>
<comment type="caution">
    <text evidence="2">The sequence shown here is derived from an EMBL/GenBank/DDBJ whole genome shotgun (WGS) entry which is preliminary data.</text>
</comment>
<dbReference type="Pfam" id="PF00578">
    <property type="entry name" value="AhpC-TSA"/>
    <property type="match status" value="1"/>
</dbReference>
<dbReference type="Gene3D" id="3.40.30.10">
    <property type="entry name" value="Glutaredoxin"/>
    <property type="match status" value="1"/>
</dbReference>
<dbReference type="RefSeq" id="WP_378165771.1">
    <property type="nucleotide sequence ID" value="NZ_JBHSBU010000001.1"/>
</dbReference>
<dbReference type="EC" id="1.11.1.24" evidence="2"/>
<dbReference type="Proteomes" id="UP001595791">
    <property type="component" value="Unassembled WGS sequence"/>
</dbReference>
<name>A0ABV8MTJ1_9NEIS</name>
<gene>
    <name evidence="2" type="ORF">ACFOW7_15170</name>
</gene>
<dbReference type="InterPro" id="IPR036249">
    <property type="entry name" value="Thioredoxin-like_sf"/>
</dbReference>
<sequence>MSLAPELAVSEWLNTDAPLRLAELRGRVVVIHAFQMLCPGCVAYGIPQAERIAQTFAGQEVVVLGLHTVFEHHAAMNPATLRAFVHEYRLTIPIGIDQPSPDRTTPLTMAALRLRGTPSLVLIDRQGHIRQQFFGRVEDMHLGASIALLLAEAGLPDAVETNGPAAGTCDAEACALA</sequence>
<keyword evidence="3" id="KW-1185">Reference proteome</keyword>
<dbReference type="InterPro" id="IPR013766">
    <property type="entry name" value="Thioredoxin_domain"/>
</dbReference>
<accession>A0ABV8MTJ1</accession>
<proteinExistence type="predicted"/>
<dbReference type="PROSITE" id="PS51352">
    <property type="entry name" value="THIOREDOXIN_2"/>
    <property type="match status" value="1"/>
</dbReference>
<dbReference type="EMBL" id="JBHSBU010000001">
    <property type="protein sequence ID" value="MFC4160680.1"/>
    <property type="molecule type" value="Genomic_DNA"/>
</dbReference>
<dbReference type="PANTHER" id="PTHR42852">
    <property type="entry name" value="THIOL:DISULFIDE INTERCHANGE PROTEIN DSBE"/>
    <property type="match status" value="1"/>
</dbReference>
<dbReference type="PANTHER" id="PTHR42852:SF13">
    <property type="entry name" value="PROTEIN DIPZ"/>
    <property type="match status" value="1"/>
</dbReference>
<dbReference type="GO" id="GO:0140824">
    <property type="term" value="F:thioredoxin-dependent peroxiredoxin activity"/>
    <property type="evidence" value="ECO:0007669"/>
    <property type="project" value="UniProtKB-EC"/>
</dbReference>
<reference evidence="3" key="1">
    <citation type="journal article" date="2019" name="Int. J. Syst. Evol. Microbiol.">
        <title>The Global Catalogue of Microorganisms (GCM) 10K type strain sequencing project: providing services to taxonomists for standard genome sequencing and annotation.</title>
        <authorList>
            <consortium name="The Broad Institute Genomics Platform"/>
            <consortium name="The Broad Institute Genome Sequencing Center for Infectious Disease"/>
            <person name="Wu L."/>
            <person name="Ma J."/>
        </authorList>
    </citation>
    <scope>NUCLEOTIDE SEQUENCE [LARGE SCALE GENOMIC DNA]</scope>
    <source>
        <strain evidence="3">LMG 29894</strain>
    </source>
</reference>
<organism evidence="2 3">
    <name type="scientific">Chitinimonas lacunae</name>
    <dbReference type="NCBI Taxonomy" id="1963018"/>
    <lineage>
        <taxon>Bacteria</taxon>
        <taxon>Pseudomonadati</taxon>
        <taxon>Pseudomonadota</taxon>
        <taxon>Betaproteobacteria</taxon>
        <taxon>Neisseriales</taxon>
        <taxon>Chitinibacteraceae</taxon>
        <taxon>Chitinimonas</taxon>
    </lineage>
</organism>
<dbReference type="InterPro" id="IPR050553">
    <property type="entry name" value="Thioredoxin_ResA/DsbE_sf"/>
</dbReference>
<keyword evidence="2" id="KW-0575">Peroxidase</keyword>
<evidence type="ECO:0000313" key="3">
    <source>
        <dbReference type="Proteomes" id="UP001595791"/>
    </source>
</evidence>
<keyword evidence="2" id="KW-0560">Oxidoreductase</keyword>
<feature type="domain" description="Thioredoxin" evidence="1">
    <location>
        <begin position="1"/>
        <end position="151"/>
    </location>
</feature>
<protein>
    <submittedName>
        <fullName evidence="2">Peroxiredoxin family protein</fullName>
        <ecNumber evidence="2">1.11.1.24</ecNumber>
    </submittedName>
</protein>